<dbReference type="InterPro" id="IPR058980">
    <property type="entry name" value="Glyco_transf_N"/>
</dbReference>
<gene>
    <name evidence="3" type="ORF">L1049_027499</name>
</gene>
<sequence length="235" mass="25912">MILQCSSSWDSCWGSSGLDLPFEEKEVRVLRRLFGEVRVLEEVSSESPAIDAESHRVTYRRVYASYRGEVRSFSNGPATLMTIAGSGTHILVIPFPAQGHLIPLLDLTHQLATRGLTITILVTPKNLPLLNPLLSQHPSIKTLVFPFPAHPSIPAGVENAKDLPAGYFRAMMNTLGELYNPLLHWFQSHPSPPVAIVSDMFLGWTHHLACHVGVTPDCVLSVRCFCLVGYLFSVA</sequence>
<dbReference type="Pfam" id="PF26168">
    <property type="entry name" value="Glyco_transf_N"/>
    <property type="match status" value="1"/>
</dbReference>
<evidence type="ECO:0000313" key="3">
    <source>
        <dbReference type="EMBL" id="KAK9277942.1"/>
    </source>
</evidence>
<feature type="domain" description="Glycosyltransferase N-terminal" evidence="2">
    <location>
        <begin position="90"/>
        <end position="119"/>
    </location>
</feature>
<evidence type="ECO:0000259" key="2">
    <source>
        <dbReference type="Pfam" id="PF26168"/>
    </source>
</evidence>
<name>A0AAP0WSJ5_LIQFO</name>
<comment type="caution">
    <text evidence="3">The sequence shown here is derived from an EMBL/GenBank/DDBJ whole genome shotgun (WGS) entry which is preliminary data.</text>
</comment>
<dbReference type="PANTHER" id="PTHR48047:SF8">
    <property type="entry name" value="FLAVONOL 3-O-GLUCOSYLTRANSFERASE UGT89B1"/>
    <property type="match status" value="1"/>
</dbReference>
<dbReference type="Proteomes" id="UP001415857">
    <property type="component" value="Unassembled WGS sequence"/>
</dbReference>
<accession>A0AAP0WSJ5</accession>
<protein>
    <recommendedName>
        <fullName evidence="2">Glycosyltransferase N-terminal domain-containing protein</fullName>
    </recommendedName>
</protein>
<evidence type="ECO:0000256" key="1">
    <source>
        <dbReference type="ARBA" id="ARBA00009995"/>
    </source>
</evidence>
<dbReference type="PANTHER" id="PTHR48047">
    <property type="entry name" value="GLYCOSYLTRANSFERASE"/>
    <property type="match status" value="1"/>
</dbReference>
<dbReference type="AlphaFoldDB" id="A0AAP0WSJ5"/>
<dbReference type="SUPFAM" id="SSF53756">
    <property type="entry name" value="UDP-Glycosyltransferase/glycogen phosphorylase"/>
    <property type="match status" value="1"/>
</dbReference>
<reference evidence="3 4" key="1">
    <citation type="journal article" date="2024" name="Plant J.">
        <title>Genome sequences and population genomics reveal climatic adaptation and genomic divergence between two closely related sweetgum species.</title>
        <authorList>
            <person name="Xu W.Q."/>
            <person name="Ren C.Q."/>
            <person name="Zhang X.Y."/>
            <person name="Comes H.P."/>
            <person name="Liu X.H."/>
            <person name="Li Y.G."/>
            <person name="Kettle C.J."/>
            <person name="Jalonen R."/>
            <person name="Gaisberger H."/>
            <person name="Ma Y.Z."/>
            <person name="Qiu Y.X."/>
        </authorList>
    </citation>
    <scope>NUCLEOTIDE SEQUENCE [LARGE SCALE GENOMIC DNA]</scope>
    <source>
        <strain evidence="3">Hangzhou</strain>
    </source>
</reference>
<proteinExistence type="inferred from homology"/>
<comment type="similarity">
    <text evidence="1">Belongs to the UDP-glycosyltransferase family.</text>
</comment>
<organism evidence="3 4">
    <name type="scientific">Liquidambar formosana</name>
    <name type="common">Formosan gum</name>
    <dbReference type="NCBI Taxonomy" id="63359"/>
    <lineage>
        <taxon>Eukaryota</taxon>
        <taxon>Viridiplantae</taxon>
        <taxon>Streptophyta</taxon>
        <taxon>Embryophyta</taxon>
        <taxon>Tracheophyta</taxon>
        <taxon>Spermatophyta</taxon>
        <taxon>Magnoliopsida</taxon>
        <taxon>eudicotyledons</taxon>
        <taxon>Gunneridae</taxon>
        <taxon>Pentapetalae</taxon>
        <taxon>Saxifragales</taxon>
        <taxon>Altingiaceae</taxon>
        <taxon>Liquidambar</taxon>
    </lineage>
</organism>
<keyword evidence="4" id="KW-1185">Reference proteome</keyword>
<dbReference type="GO" id="GO:0035251">
    <property type="term" value="F:UDP-glucosyltransferase activity"/>
    <property type="evidence" value="ECO:0007669"/>
    <property type="project" value="TreeGrafter"/>
</dbReference>
<dbReference type="EMBL" id="JBBPBK010000009">
    <property type="protein sequence ID" value="KAK9277942.1"/>
    <property type="molecule type" value="Genomic_DNA"/>
</dbReference>
<evidence type="ECO:0000313" key="4">
    <source>
        <dbReference type="Proteomes" id="UP001415857"/>
    </source>
</evidence>
<dbReference type="Gene3D" id="3.40.50.2000">
    <property type="entry name" value="Glycogen Phosphorylase B"/>
    <property type="match status" value="1"/>
</dbReference>